<evidence type="ECO:0000313" key="2">
    <source>
        <dbReference type="EMBL" id="RKN74996.1"/>
    </source>
</evidence>
<proteinExistence type="predicted"/>
<organism evidence="2 3">
    <name type="scientific">Paenibacillus ginsengarvi</name>
    <dbReference type="NCBI Taxonomy" id="400777"/>
    <lineage>
        <taxon>Bacteria</taxon>
        <taxon>Bacillati</taxon>
        <taxon>Bacillota</taxon>
        <taxon>Bacilli</taxon>
        <taxon>Bacillales</taxon>
        <taxon>Paenibacillaceae</taxon>
        <taxon>Paenibacillus</taxon>
    </lineage>
</organism>
<dbReference type="OrthoDB" id="1908663at2"/>
<comment type="caution">
    <text evidence="2">The sequence shown here is derived from an EMBL/GenBank/DDBJ whole genome shotgun (WGS) entry which is preliminary data.</text>
</comment>
<dbReference type="EMBL" id="RBAH01000023">
    <property type="protein sequence ID" value="RKN74996.1"/>
    <property type="molecule type" value="Genomic_DNA"/>
</dbReference>
<dbReference type="AlphaFoldDB" id="A0A3B0BTN5"/>
<accession>A0A3B0BTN5</accession>
<gene>
    <name evidence="2" type="ORF">D7M11_26020</name>
</gene>
<name>A0A3B0BTN5_9BACL</name>
<protein>
    <recommendedName>
        <fullName evidence="1">Cyanophage baseplate Pam3 plug gp18 domain-containing protein</fullName>
    </recommendedName>
</protein>
<sequence length="114" mass="12465">MATKIIPIIPGKNQIFMCTLPVDDRNITLGFTFTWNGQGQYWFISVTDTRSKQLLIDAVPLVTGKYPAADILGQYTYLGIGSAAVVPVSVTVEGIPTIDNLGTDFVLVWTDTVR</sequence>
<reference evidence="2 3" key="1">
    <citation type="journal article" date="2007" name="Int. J. Syst. Evol. Microbiol.">
        <title>Paenibacillus ginsengarvi sp. nov., isolated from soil from ginseng cultivation.</title>
        <authorList>
            <person name="Yoon M.H."/>
            <person name="Ten L.N."/>
            <person name="Im W.T."/>
        </authorList>
    </citation>
    <scope>NUCLEOTIDE SEQUENCE [LARGE SCALE GENOMIC DNA]</scope>
    <source>
        <strain evidence="2 3">KCTC 13059</strain>
    </source>
</reference>
<feature type="domain" description="Cyanophage baseplate Pam3 plug gp18" evidence="1">
    <location>
        <begin position="4"/>
        <end position="111"/>
    </location>
</feature>
<dbReference type="Pfam" id="PF22479">
    <property type="entry name" value="Pam3_gp18"/>
    <property type="match status" value="1"/>
</dbReference>
<evidence type="ECO:0000259" key="1">
    <source>
        <dbReference type="Pfam" id="PF22479"/>
    </source>
</evidence>
<dbReference type="RefSeq" id="WP_120750192.1">
    <property type="nucleotide sequence ID" value="NZ_RBAH01000023.1"/>
</dbReference>
<dbReference type="Proteomes" id="UP000282311">
    <property type="component" value="Unassembled WGS sequence"/>
</dbReference>
<keyword evidence="3" id="KW-1185">Reference proteome</keyword>
<dbReference type="InterPro" id="IPR054252">
    <property type="entry name" value="Pam3_gp18"/>
</dbReference>
<evidence type="ECO:0000313" key="3">
    <source>
        <dbReference type="Proteomes" id="UP000282311"/>
    </source>
</evidence>